<feature type="domain" description="Gp5/Type VI secretion system Vgr C-terminal trimerisation" evidence="4">
    <location>
        <begin position="124"/>
        <end position="191"/>
    </location>
</feature>
<keyword evidence="2" id="KW-0472">Membrane</keyword>
<evidence type="ECO:0000313" key="6">
    <source>
        <dbReference type="Proteomes" id="UP001603857"/>
    </source>
</evidence>
<keyword evidence="2" id="KW-0812">Transmembrane</keyword>
<organism evidence="5 6">
    <name type="scientific">Flemingia macrophylla</name>
    <dbReference type="NCBI Taxonomy" id="520843"/>
    <lineage>
        <taxon>Eukaryota</taxon>
        <taxon>Viridiplantae</taxon>
        <taxon>Streptophyta</taxon>
        <taxon>Embryophyta</taxon>
        <taxon>Tracheophyta</taxon>
        <taxon>Spermatophyta</taxon>
        <taxon>Magnoliopsida</taxon>
        <taxon>eudicotyledons</taxon>
        <taxon>Gunneridae</taxon>
        <taxon>Pentapetalae</taxon>
        <taxon>rosids</taxon>
        <taxon>fabids</taxon>
        <taxon>Fabales</taxon>
        <taxon>Fabaceae</taxon>
        <taxon>Papilionoideae</taxon>
        <taxon>50 kb inversion clade</taxon>
        <taxon>NPAAA clade</taxon>
        <taxon>indigoferoid/millettioid clade</taxon>
        <taxon>Phaseoleae</taxon>
        <taxon>Flemingia</taxon>
    </lineage>
</organism>
<name>A0ABD1M2K7_9FABA</name>
<dbReference type="EMBL" id="JBGMDY010000006">
    <property type="protein sequence ID" value="KAL2330026.1"/>
    <property type="molecule type" value="Genomic_DNA"/>
</dbReference>
<comment type="caution">
    <text evidence="5">The sequence shown here is derived from an EMBL/GenBank/DDBJ whole genome shotgun (WGS) entry which is preliminary data.</text>
</comment>
<evidence type="ECO:0000256" key="2">
    <source>
        <dbReference type="SAM" id="Phobius"/>
    </source>
</evidence>
<feature type="compositionally biased region" description="Polar residues" evidence="1">
    <location>
        <begin position="149"/>
        <end position="169"/>
    </location>
</feature>
<proteinExistence type="predicted"/>
<evidence type="ECO:0000256" key="3">
    <source>
        <dbReference type="SAM" id="SignalP"/>
    </source>
</evidence>
<evidence type="ECO:0000313" key="5">
    <source>
        <dbReference type="EMBL" id="KAL2330026.1"/>
    </source>
</evidence>
<evidence type="ECO:0000256" key="1">
    <source>
        <dbReference type="SAM" id="MobiDB-lite"/>
    </source>
</evidence>
<feature type="transmembrane region" description="Helical" evidence="2">
    <location>
        <begin position="75"/>
        <end position="99"/>
    </location>
</feature>
<dbReference type="InterPro" id="IPR054030">
    <property type="entry name" value="Gp5_Vgr_C"/>
</dbReference>
<protein>
    <recommendedName>
        <fullName evidence="4">Gp5/Type VI secretion system Vgr C-terminal trimerisation domain-containing protein</fullName>
    </recommendedName>
</protein>
<feature type="compositionally biased region" description="Polar residues" evidence="1">
    <location>
        <begin position="179"/>
        <end position="193"/>
    </location>
</feature>
<keyword evidence="2" id="KW-1133">Transmembrane helix</keyword>
<feature type="signal peptide" evidence="3">
    <location>
        <begin position="1"/>
        <end position="26"/>
    </location>
</feature>
<dbReference type="Pfam" id="PF22178">
    <property type="entry name" value="Gp5_trimer_C"/>
    <property type="match status" value="1"/>
</dbReference>
<feature type="chain" id="PRO_5044836757" description="Gp5/Type VI secretion system Vgr C-terminal trimerisation domain-containing protein" evidence="3">
    <location>
        <begin position="27"/>
        <end position="193"/>
    </location>
</feature>
<dbReference type="AlphaFoldDB" id="A0ABD1M2K7"/>
<dbReference type="Proteomes" id="UP001603857">
    <property type="component" value="Unassembled WGS sequence"/>
</dbReference>
<gene>
    <name evidence="5" type="ORF">Fmac_017607</name>
</gene>
<feature type="region of interest" description="Disordered" evidence="1">
    <location>
        <begin position="149"/>
        <end position="193"/>
    </location>
</feature>
<sequence>MARCATKVTFFIFLIAFAITIPCLEGVSWVDEYMKMHGRAREIALQRRHQAKTGHVHHRYRRHSKKKMARGATKVTFLIFLVAFAITIPCLEATGIAALDEYIEEQARRAREIALKSYVPNPFENNATETVKNSTTEPVKNNTTELVKGNTTQPVKNNTTELVKGNTTEPVKCNATEPVKNSTTEPVKNNTTK</sequence>
<dbReference type="SUPFAM" id="SSF69349">
    <property type="entry name" value="Phage fibre proteins"/>
    <property type="match status" value="1"/>
</dbReference>
<accession>A0ABD1M2K7</accession>
<keyword evidence="6" id="KW-1185">Reference proteome</keyword>
<evidence type="ECO:0000259" key="4">
    <source>
        <dbReference type="Pfam" id="PF22178"/>
    </source>
</evidence>
<reference evidence="5 6" key="1">
    <citation type="submission" date="2024-08" db="EMBL/GenBank/DDBJ databases">
        <title>Insights into the chromosomal genome structure of Flemingia macrophylla.</title>
        <authorList>
            <person name="Ding Y."/>
            <person name="Zhao Y."/>
            <person name="Bi W."/>
            <person name="Wu M."/>
            <person name="Zhao G."/>
            <person name="Gong Y."/>
            <person name="Li W."/>
            <person name="Zhang P."/>
        </authorList>
    </citation>
    <scope>NUCLEOTIDE SEQUENCE [LARGE SCALE GENOMIC DNA]</scope>
    <source>
        <strain evidence="5">DYQJB</strain>
        <tissue evidence="5">Leaf</tissue>
    </source>
</reference>
<keyword evidence="3" id="KW-0732">Signal</keyword>